<feature type="transmembrane region" description="Helical" evidence="8">
    <location>
        <begin position="606"/>
        <end position="625"/>
    </location>
</feature>
<feature type="domain" description="Mechanosensitive ion channel transmembrane helices 2/3" evidence="14">
    <location>
        <begin position="881"/>
        <end position="921"/>
    </location>
</feature>
<dbReference type="Gene3D" id="1.10.287.1260">
    <property type="match status" value="1"/>
</dbReference>
<dbReference type="Gene3D" id="2.30.30.60">
    <property type="match status" value="1"/>
</dbReference>
<evidence type="ECO:0000259" key="13">
    <source>
        <dbReference type="Pfam" id="PF21082"/>
    </source>
</evidence>
<dbReference type="Pfam" id="PF12795">
    <property type="entry name" value="MscS_porin"/>
    <property type="match status" value="1"/>
</dbReference>
<evidence type="ECO:0000256" key="6">
    <source>
        <dbReference type="ARBA" id="ARBA00023136"/>
    </source>
</evidence>
<accession>A0A2T3P3Y0</accession>
<feature type="transmembrane region" description="Helical" evidence="8">
    <location>
        <begin position="839"/>
        <end position="860"/>
    </location>
</feature>
<dbReference type="SUPFAM" id="SSF82689">
    <property type="entry name" value="Mechanosensitive channel protein MscS (YggB), C-terminal domain"/>
    <property type="match status" value="1"/>
</dbReference>
<feature type="transmembrane region" description="Helical" evidence="8">
    <location>
        <begin position="522"/>
        <end position="542"/>
    </location>
</feature>
<protein>
    <submittedName>
        <fullName evidence="15">Miniconductance mechanosensitive channel MscM</fullName>
    </submittedName>
</protein>
<keyword evidence="16" id="KW-1185">Reference proteome</keyword>
<feature type="transmembrane region" description="Helical" evidence="8">
    <location>
        <begin position="881"/>
        <end position="900"/>
    </location>
</feature>
<evidence type="ECO:0000256" key="7">
    <source>
        <dbReference type="SAM" id="Coils"/>
    </source>
</evidence>
<organism evidence="15 16">
    <name type="scientific">Photobacterium swingsii</name>
    <dbReference type="NCBI Taxonomy" id="680026"/>
    <lineage>
        <taxon>Bacteria</taxon>
        <taxon>Pseudomonadati</taxon>
        <taxon>Pseudomonadota</taxon>
        <taxon>Gammaproteobacteria</taxon>
        <taxon>Vibrionales</taxon>
        <taxon>Vibrionaceae</taxon>
        <taxon>Photobacterium</taxon>
    </lineage>
</organism>
<evidence type="ECO:0000259" key="12">
    <source>
        <dbReference type="Pfam" id="PF12795"/>
    </source>
</evidence>
<feature type="chain" id="PRO_5015647464" evidence="9">
    <location>
        <begin position="24"/>
        <end position="1104"/>
    </location>
</feature>
<feature type="signal peptide" evidence="9">
    <location>
        <begin position="1"/>
        <end position="23"/>
    </location>
</feature>
<proteinExistence type="inferred from homology"/>
<dbReference type="PANTHER" id="PTHR30347:SF9">
    <property type="entry name" value="MINICONDUCTANCE MECHANOSENSITIVE CHANNEL MSCM"/>
    <property type="match status" value="1"/>
</dbReference>
<feature type="domain" description="Mechanosensitive ion channel MscS porin" evidence="12">
    <location>
        <begin position="37"/>
        <end position="261"/>
    </location>
</feature>
<dbReference type="GO" id="GO:0008381">
    <property type="term" value="F:mechanosensitive monoatomic ion channel activity"/>
    <property type="evidence" value="ECO:0007669"/>
    <property type="project" value="UniProtKB-ARBA"/>
</dbReference>
<dbReference type="Pfam" id="PF21082">
    <property type="entry name" value="MS_channel_3rd"/>
    <property type="match status" value="1"/>
</dbReference>
<keyword evidence="6 8" id="KW-0472">Membrane</keyword>
<feature type="transmembrane region" description="Helical" evidence="8">
    <location>
        <begin position="906"/>
        <end position="935"/>
    </location>
</feature>
<evidence type="ECO:0000259" key="14">
    <source>
        <dbReference type="Pfam" id="PF21088"/>
    </source>
</evidence>
<dbReference type="Gene3D" id="3.30.70.100">
    <property type="match status" value="1"/>
</dbReference>
<dbReference type="AlphaFoldDB" id="A0A2T3P3Y0"/>
<dbReference type="OrthoDB" id="9799209at2"/>
<dbReference type="InterPro" id="IPR006685">
    <property type="entry name" value="MscS_channel_2nd"/>
</dbReference>
<dbReference type="InterPro" id="IPR011066">
    <property type="entry name" value="MscS_channel_C_sf"/>
</dbReference>
<evidence type="ECO:0000256" key="1">
    <source>
        <dbReference type="ARBA" id="ARBA00004651"/>
    </source>
</evidence>
<evidence type="ECO:0000256" key="8">
    <source>
        <dbReference type="SAM" id="Phobius"/>
    </source>
</evidence>
<dbReference type="Pfam" id="PF00924">
    <property type="entry name" value="MS_channel_2nd"/>
    <property type="match status" value="1"/>
</dbReference>
<dbReference type="PANTHER" id="PTHR30347">
    <property type="entry name" value="POTASSIUM CHANNEL RELATED"/>
    <property type="match status" value="1"/>
</dbReference>
<gene>
    <name evidence="15" type="ORF">C9I94_16315</name>
</gene>
<feature type="transmembrane region" description="Helical" evidence="8">
    <location>
        <begin position="554"/>
        <end position="574"/>
    </location>
</feature>
<evidence type="ECO:0000259" key="11">
    <source>
        <dbReference type="Pfam" id="PF12794"/>
    </source>
</evidence>
<name>A0A2T3P3Y0_9GAMM</name>
<evidence type="ECO:0000256" key="5">
    <source>
        <dbReference type="ARBA" id="ARBA00022989"/>
    </source>
</evidence>
<dbReference type="InterPro" id="IPR049142">
    <property type="entry name" value="MS_channel_1st"/>
</dbReference>
<feature type="coiled-coil region" evidence="7">
    <location>
        <begin position="339"/>
        <end position="366"/>
    </location>
</feature>
<reference evidence="15 16" key="1">
    <citation type="submission" date="2018-01" db="EMBL/GenBank/DDBJ databases">
        <title>Whole genome sequencing of Histamine producing bacteria.</title>
        <authorList>
            <person name="Butler K."/>
        </authorList>
    </citation>
    <scope>NUCLEOTIDE SEQUENCE [LARGE SCALE GENOMIC DNA]</scope>
    <source>
        <strain evidence="15 16">DSM 24669</strain>
    </source>
</reference>
<evidence type="ECO:0000313" key="16">
    <source>
        <dbReference type="Proteomes" id="UP000240481"/>
    </source>
</evidence>
<sequence length="1104" mass="126843">MAIFKHLLISTMLLCFSVFPCHADDLTNTQETLSQKIELLEQEPKTPDTLKTLDTFQKAQRQLEQIKDFNRQTKDYQQLMADYPQLAEDLKQEISAFSVTEFPDFTDWNADQLTLEMATQDQKLQQFEQNRKTQKNIFSDIEQGIDLFSIQTEQLRAKIKATENKIRIETNTSNNEDKLLVLDIAHQYYISQVYMLEAEQLSAGNRRQLAKLAIQRINLDIEASQAYRNNLQNTLNRVERASVDEAAEQSDELQSELMNQPTEIRRLVLTNKQLSNALTAMTTKTEQVQQLQQQTTSHIAQVNRAAEELERVSEWLRLSPAFSETLRTRIKDLPDNPPIEVLDQQIAQHQIKKYEYQQQLDRLTNQAKQPASKNLTPDQQRTEKELIEANIDLLKQVVNSSDKVIYQEATLKVAYDKLNNALTELASESQKELFWAPDTNSLSWNLIVDTVEKTRWFFSPFQWVNIVKLPAALTLSSFIVTSVLIGLLIALSRWSRKRWKIRLERIEKQIGKVTLDKFRFSYINVMIALALALPIPLCVFLLGNLLTEAWQYPFFHHLGQALSLPLSLVVYCFIRELVRDNGLFISHFGWNEKVVKDAFSHYRTFMWVYFPMMVIQEFTLLYSDVDVRATIGRLAFIISNVAVSYFLYKLWRDKMPMTYGEVPEGKAHLRHHLIFGTFILIPQGLNYTALLGYLSSAQSVMEKLEVSAFLGVVTLLVYFLTKRLMLIQKRRLAFERAKTKRQEILAQRLAEMNEEREEFHTSSEMQIEIEEPEIDLDKISAQSLRLLRSLLFLIYLSLLAVLWADLYQATTLLEDVTLWDVTNTINGIDELSAITVKSAFLALLAFGLTAVFARDLPAAMELLILQHIELSPGTGYALTSLTRYITIFVGIIVGSGLIGFDWSKMQWLVAALGVGLGFGLQEIFANFISGIIILFERPIRIGDTVTIRDLTGVIAKIQTRATTIVDWDRKEVIVPNKAFVTEQFVNWSLSDAITRVTLTINVKYMADSELVTQLLFDAAHECELVIDNPAPEVFFLGLSADCQNFEVRAYAAETGHRLSLTHDLHCRIKRKFIQHNIDIAHPQLEIAIKNQKSHPFARRRFTKA</sequence>
<keyword evidence="4 8" id="KW-0812">Transmembrane</keyword>
<keyword evidence="9" id="KW-0732">Signal</keyword>
<dbReference type="Pfam" id="PF21088">
    <property type="entry name" value="MS_channel_1st"/>
    <property type="match status" value="1"/>
</dbReference>
<dbReference type="InterPro" id="IPR049278">
    <property type="entry name" value="MS_channel_C"/>
</dbReference>
<feature type="domain" description="Mechanosensitive ion channel MscS C-terminal" evidence="13">
    <location>
        <begin position="996"/>
        <end position="1079"/>
    </location>
</feature>
<dbReference type="InterPro" id="IPR011014">
    <property type="entry name" value="MscS_channel_TM-2"/>
</dbReference>
<keyword evidence="7" id="KW-0175">Coiled coil</keyword>
<evidence type="ECO:0000256" key="3">
    <source>
        <dbReference type="ARBA" id="ARBA00022475"/>
    </source>
</evidence>
<evidence type="ECO:0000256" key="2">
    <source>
        <dbReference type="ARBA" id="ARBA00008017"/>
    </source>
</evidence>
<feature type="domain" description="Mechanosensitive ion channel MscS" evidence="10">
    <location>
        <begin position="923"/>
        <end position="988"/>
    </location>
</feature>
<feature type="transmembrane region" description="Helical" evidence="8">
    <location>
        <begin position="786"/>
        <end position="804"/>
    </location>
</feature>
<comment type="similarity">
    <text evidence="2">Belongs to the MscS (TC 1.A.23) family.</text>
</comment>
<evidence type="ECO:0000256" key="4">
    <source>
        <dbReference type="ARBA" id="ARBA00022692"/>
    </source>
</evidence>
<keyword evidence="3" id="KW-1003">Cell membrane</keyword>
<dbReference type="EMBL" id="PYLZ01000009">
    <property type="protein sequence ID" value="PSW23187.1"/>
    <property type="molecule type" value="Genomic_DNA"/>
</dbReference>
<keyword evidence="5 8" id="KW-1133">Transmembrane helix</keyword>
<feature type="transmembrane region" description="Helical" evidence="8">
    <location>
        <begin position="672"/>
        <end position="694"/>
    </location>
</feature>
<dbReference type="Pfam" id="PF12794">
    <property type="entry name" value="MscS_TM"/>
    <property type="match status" value="1"/>
</dbReference>
<feature type="transmembrane region" description="Helical" evidence="8">
    <location>
        <begin position="631"/>
        <end position="651"/>
    </location>
</feature>
<feature type="domain" description="Mechanosensitive ion channel inner membrane" evidence="11">
    <location>
        <begin position="483"/>
        <end position="819"/>
    </location>
</feature>
<comment type="caution">
    <text evidence="15">The sequence shown here is derived from an EMBL/GenBank/DDBJ whole genome shotgun (WGS) entry which is preliminary data.</text>
</comment>
<dbReference type="GO" id="GO:0005886">
    <property type="term" value="C:plasma membrane"/>
    <property type="evidence" value="ECO:0007669"/>
    <property type="project" value="UniProtKB-SubCell"/>
</dbReference>
<dbReference type="Proteomes" id="UP000240481">
    <property type="component" value="Unassembled WGS sequence"/>
</dbReference>
<feature type="transmembrane region" description="Helical" evidence="8">
    <location>
        <begin position="706"/>
        <end position="726"/>
    </location>
</feature>
<dbReference type="InterPro" id="IPR010920">
    <property type="entry name" value="LSM_dom_sf"/>
</dbReference>
<feature type="transmembrane region" description="Helical" evidence="8">
    <location>
        <begin position="469"/>
        <end position="491"/>
    </location>
</feature>
<evidence type="ECO:0000313" key="15">
    <source>
        <dbReference type="EMBL" id="PSW23187.1"/>
    </source>
</evidence>
<evidence type="ECO:0000259" key="10">
    <source>
        <dbReference type="Pfam" id="PF00924"/>
    </source>
</evidence>
<dbReference type="SUPFAM" id="SSF50182">
    <property type="entry name" value="Sm-like ribonucleoproteins"/>
    <property type="match status" value="1"/>
</dbReference>
<feature type="coiled-coil region" evidence="7">
    <location>
        <begin position="110"/>
        <end position="172"/>
    </location>
</feature>
<dbReference type="InterPro" id="IPR025692">
    <property type="entry name" value="MscS_IM_dom1"/>
</dbReference>
<dbReference type="SUPFAM" id="SSF82861">
    <property type="entry name" value="Mechanosensitive channel protein MscS (YggB), transmembrane region"/>
    <property type="match status" value="1"/>
</dbReference>
<dbReference type="InterPro" id="IPR023408">
    <property type="entry name" value="MscS_beta-dom_sf"/>
</dbReference>
<evidence type="ECO:0000256" key="9">
    <source>
        <dbReference type="SAM" id="SignalP"/>
    </source>
</evidence>
<dbReference type="RefSeq" id="WP_107302892.1">
    <property type="nucleotide sequence ID" value="NZ_AP024852.1"/>
</dbReference>
<dbReference type="InterPro" id="IPR024393">
    <property type="entry name" value="MscS_porin"/>
</dbReference>
<comment type="subcellular location">
    <subcellularLocation>
        <location evidence="1">Cell membrane</location>
        <topology evidence="1">Multi-pass membrane protein</topology>
    </subcellularLocation>
</comment>
<dbReference type="NCBIfam" id="NF008180">
    <property type="entry name" value="PRK10929.1"/>
    <property type="match status" value="1"/>
</dbReference>
<dbReference type="InterPro" id="IPR052702">
    <property type="entry name" value="MscS-like_channel"/>
</dbReference>